<dbReference type="Proteomes" id="UP000776252">
    <property type="component" value="Unassembled WGS sequence"/>
</dbReference>
<accession>A0ABS6BYT7</accession>
<name>A0ABS6BYT7_9CLOT</name>
<reference evidence="1 2" key="1">
    <citation type="submission" date="2021-06" db="EMBL/GenBank/DDBJ databases">
        <title>Clostridia strains as spoilage organisms.</title>
        <authorList>
            <person name="Wambui J."/>
            <person name="Stephan R."/>
            <person name="Stevens M.J.A."/>
        </authorList>
    </citation>
    <scope>NUCLEOTIDE SEQUENCE [LARGE SCALE GENOMIC DNA]</scope>
    <source>
        <strain evidence="1 2">DSM 14204</strain>
    </source>
</reference>
<keyword evidence="2" id="KW-1185">Reference proteome</keyword>
<evidence type="ECO:0000313" key="1">
    <source>
        <dbReference type="EMBL" id="MBU3161780.1"/>
    </source>
</evidence>
<proteinExistence type="predicted"/>
<dbReference type="EMBL" id="JAHLDV010000102">
    <property type="protein sequence ID" value="MBU3161780.1"/>
    <property type="molecule type" value="Genomic_DNA"/>
</dbReference>
<protein>
    <submittedName>
        <fullName evidence="1">Uncharacterized protein</fullName>
    </submittedName>
</protein>
<gene>
    <name evidence="1" type="ORF">KPL37_19020</name>
</gene>
<organism evidence="1 2">
    <name type="scientific">Clostridium frigoris</name>
    <dbReference type="NCBI Taxonomy" id="205327"/>
    <lineage>
        <taxon>Bacteria</taxon>
        <taxon>Bacillati</taxon>
        <taxon>Bacillota</taxon>
        <taxon>Clostridia</taxon>
        <taxon>Eubacteriales</taxon>
        <taxon>Clostridiaceae</taxon>
        <taxon>Clostridium</taxon>
    </lineage>
</organism>
<evidence type="ECO:0000313" key="2">
    <source>
        <dbReference type="Proteomes" id="UP000776252"/>
    </source>
</evidence>
<sequence length="100" mass="11888">MIKLQEIYKLCEGFEKEYRNVSITKLISYGYSESTALNYYNIWRRHYMESSSKDLILSGVFIKKGEVSKLLEQCSYRERQKYLEALSKEQLIKVTQSVLK</sequence>
<comment type="caution">
    <text evidence="1">The sequence shown here is derived from an EMBL/GenBank/DDBJ whole genome shotgun (WGS) entry which is preliminary data.</text>
</comment>
<dbReference type="RefSeq" id="WP_216151644.1">
    <property type="nucleotide sequence ID" value="NZ_JAHLDV010000102.1"/>
</dbReference>